<evidence type="ECO:0000256" key="1">
    <source>
        <dbReference type="ARBA" id="ARBA00008056"/>
    </source>
</evidence>
<name>A0AAD4XIL4_9MAGN</name>
<gene>
    <name evidence="8" type="ORF">MKW98_005646</name>
</gene>
<dbReference type="AlphaFoldDB" id="A0AAD4XIL4"/>
<dbReference type="GO" id="GO:0046872">
    <property type="term" value="F:metal ion binding"/>
    <property type="evidence" value="ECO:0007669"/>
    <property type="project" value="UniProtKB-KW"/>
</dbReference>
<keyword evidence="2 5" id="KW-0479">Metal-binding</keyword>
<evidence type="ECO:0000259" key="7">
    <source>
        <dbReference type="PROSITE" id="PS51471"/>
    </source>
</evidence>
<dbReference type="GO" id="GO:0051213">
    <property type="term" value="F:dioxygenase activity"/>
    <property type="evidence" value="ECO:0007669"/>
    <property type="project" value="UniProtKB-ARBA"/>
</dbReference>
<reference evidence="8" key="1">
    <citation type="submission" date="2022-04" db="EMBL/GenBank/DDBJ databases">
        <title>A functionally conserved STORR gene fusion in Papaver species that diverged 16.8 million years ago.</title>
        <authorList>
            <person name="Catania T."/>
        </authorList>
    </citation>
    <scope>NUCLEOTIDE SEQUENCE</scope>
    <source>
        <strain evidence="8">S-188037</strain>
    </source>
</reference>
<dbReference type="Pfam" id="PF14226">
    <property type="entry name" value="DIOX_N"/>
    <property type="match status" value="1"/>
</dbReference>
<dbReference type="Gene3D" id="2.60.120.330">
    <property type="entry name" value="B-lactam Antibiotic, Isopenicillin N Synthase, Chain"/>
    <property type="match status" value="1"/>
</dbReference>
<dbReference type="Pfam" id="PF03171">
    <property type="entry name" value="2OG-FeII_Oxy"/>
    <property type="match status" value="1"/>
</dbReference>
<dbReference type="PANTHER" id="PTHR10209:SF751">
    <property type="entry name" value="OS06G0255100 PROTEIN"/>
    <property type="match status" value="1"/>
</dbReference>
<comment type="similarity">
    <text evidence="1 5">Belongs to the iron/ascorbate-dependent oxidoreductase family.</text>
</comment>
<dbReference type="FunFam" id="2.60.120.330:FF:000026">
    <property type="entry name" value="DIBOA-glucoside dioxygenase BX6"/>
    <property type="match status" value="1"/>
</dbReference>
<sequence length="400" mass="45606">MTSNKPLFLSTPFVPPKPTKHKQRVRYHTAKKNIMTIGSQNQQTETYDRSKEVKEFDDSKIGVKGLVDSGITTIPRFFVHPPESFPPITTHPNPSDHGKEIPIIDLSFVNSHRRTIIIDEIKEASSKWGFFQILKHGVPTDVLDRTISSIKAFNEQSNEIKSKYYGREMGKGIAFSTNFDLFQSKAASWRDTLQMKTGPTPPHFDHIPEICRRELLKWDQQVQLLGETLMELLSEGLGLEKDRLKEMSCLDARLMVAHYYPYCPEPERTVGIKSHSDPGVLTVLLQDQIGGLQLKHGEDWIDVKPCSGALVINIGDLLQMISNDEYKSVEHRVVANSIREPRVSTAVFFNPSKREDNYGPLPELVSADKPAVYKQFTLPEFMRQFFSKELDGKVIDYFKL</sequence>
<dbReference type="InterPro" id="IPR027443">
    <property type="entry name" value="IPNS-like_sf"/>
</dbReference>
<evidence type="ECO:0000313" key="8">
    <source>
        <dbReference type="EMBL" id="KAI3920820.1"/>
    </source>
</evidence>
<feature type="domain" description="Fe2OG dioxygenase" evidence="7">
    <location>
        <begin position="245"/>
        <end position="351"/>
    </location>
</feature>
<evidence type="ECO:0000256" key="5">
    <source>
        <dbReference type="RuleBase" id="RU003682"/>
    </source>
</evidence>
<proteinExistence type="inferred from homology"/>
<evidence type="ECO:0000256" key="2">
    <source>
        <dbReference type="ARBA" id="ARBA00022723"/>
    </source>
</evidence>
<dbReference type="InterPro" id="IPR026992">
    <property type="entry name" value="DIOX_N"/>
</dbReference>
<keyword evidence="4 5" id="KW-0408">Iron</keyword>
<dbReference type="EMBL" id="JAJJMB010008785">
    <property type="protein sequence ID" value="KAI3920820.1"/>
    <property type="molecule type" value="Genomic_DNA"/>
</dbReference>
<accession>A0AAD4XIL4</accession>
<comment type="caution">
    <text evidence="8">The sequence shown here is derived from an EMBL/GenBank/DDBJ whole genome shotgun (WGS) entry which is preliminary data.</text>
</comment>
<dbReference type="PROSITE" id="PS51471">
    <property type="entry name" value="FE2OG_OXY"/>
    <property type="match status" value="1"/>
</dbReference>
<feature type="region of interest" description="Disordered" evidence="6">
    <location>
        <begin position="1"/>
        <end position="21"/>
    </location>
</feature>
<dbReference type="PANTHER" id="PTHR10209">
    <property type="entry name" value="OXIDOREDUCTASE, 2OG-FE II OXYGENASE FAMILY PROTEIN"/>
    <property type="match status" value="1"/>
</dbReference>
<dbReference type="InterPro" id="IPR005123">
    <property type="entry name" value="Oxoglu/Fe-dep_dioxygenase_dom"/>
</dbReference>
<keyword evidence="3 5" id="KW-0560">Oxidoreductase</keyword>
<protein>
    <recommendedName>
        <fullName evidence="7">Fe2OG dioxygenase domain-containing protein</fullName>
    </recommendedName>
</protein>
<dbReference type="SUPFAM" id="SSF51197">
    <property type="entry name" value="Clavaminate synthase-like"/>
    <property type="match status" value="1"/>
</dbReference>
<keyword evidence="9" id="KW-1185">Reference proteome</keyword>
<dbReference type="InterPro" id="IPR044861">
    <property type="entry name" value="IPNS-like_FE2OG_OXY"/>
</dbReference>
<evidence type="ECO:0000313" key="9">
    <source>
        <dbReference type="Proteomes" id="UP001202328"/>
    </source>
</evidence>
<organism evidence="8 9">
    <name type="scientific">Papaver atlanticum</name>
    <dbReference type="NCBI Taxonomy" id="357466"/>
    <lineage>
        <taxon>Eukaryota</taxon>
        <taxon>Viridiplantae</taxon>
        <taxon>Streptophyta</taxon>
        <taxon>Embryophyta</taxon>
        <taxon>Tracheophyta</taxon>
        <taxon>Spermatophyta</taxon>
        <taxon>Magnoliopsida</taxon>
        <taxon>Ranunculales</taxon>
        <taxon>Papaveraceae</taxon>
        <taxon>Papaveroideae</taxon>
        <taxon>Papaver</taxon>
    </lineage>
</organism>
<evidence type="ECO:0000256" key="3">
    <source>
        <dbReference type="ARBA" id="ARBA00023002"/>
    </source>
</evidence>
<dbReference type="Proteomes" id="UP001202328">
    <property type="component" value="Unassembled WGS sequence"/>
</dbReference>
<evidence type="ECO:0000256" key="6">
    <source>
        <dbReference type="SAM" id="MobiDB-lite"/>
    </source>
</evidence>
<evidence type="ECO:0000256" key="4">
    <source>
        <dbReference type="ARBA" id="ARBA00023004"/>
    </source>
</evidence>